<dbReference type="AlphaFoldDB" id="A0A1Z1MIM0"/>
<dbReference type="Gene3D" id="3.40.50.2020">
    <property type="match status" value="1"/>
</dbReference>
<evidence type="ECO:0000259" key="1">
    <source>
        <dbReference type="Pfam" id="PF14681"/>
    </source>
</evidence>
<sequence>MQLNIYKISHPIIQLILNDIKNHNKKNEKNYYYKYIGFLIIYEMLRKYIQTKHIYIKLIDNVKSVTVHNCRKRYLILTDISKTYDMIADVKVILPNIEVINVNYKNLEEIEYSIKNLQITEQETNIFIIDKITISENIIKLITYLNHKHYISISNITIGCITCYHETLNQISNHYPELNIYTTDIIK</sequence>
<gene>
    <name evidence="2" type="primary">upp</name>
</gene>
<geneLocation type="chloroplast" evidence="2"/>
<dbReference type="GO" id="GO:0016757">
    <property type="term" value="F:glycosyltransferase activity"/>
    <property type="evidence" value="ECO:0007669"/>
    <property type="project" value="UniProtKB-KW"/>
</dbReference>
<dbReference type="InterPro" id="IPR029057">
    <property type="entry name" value="PRTase-like"/>
</dbReference>
<dbReference type="GeneID" id="33358711"/>
<dbReference type="RefSeq" id="YP_009396506.1">
    <property type="nucleotide sequence ID" value="NC_035282.1"/>
</dbReference>
<name>A0A1Z1MIM0_9FLOR</name>
<organism evidence="2">
    <name type="scientific">Polysiphonia scopulorum</name>
    <dbReference type="NCBI Taxonomy" id="257860"/>
    <lineage>
        <taxon>Eukaryota</taxon>
        <taxon>Rhodophyta</taxon>
        <taxon>Florideophyceae</taxon>
        <taxon>Rhodymeniophycidae</taxon>
        <taxon>Ceramiales</taxon>
        <taxon>Rhodomelaceae</taxon>
        <taxon>Polysiphonioideae</taxon>
        <taxon>Polysiphonia</taxon>
    </lineage>
</organism>
<dbReference type="InterPro" id="IPR000836">
    <property type="entry name" value="PRTase_dom"/>
</dbReference>
<feature type="domain" description="Phosphoribosyltransferase" evidence="1">
    <location>
        <begin position="9"/>
        <end position="184"/>
    </location>
</feature>
<protein>
    <submittedName>
        <fullName evidence="2">Uracil phosphoribosyltransferase</fullName>
    </submittedName>
</protein>
<dbReference type="Pfam" id="PF14681">
    <property type="entry name" value="UPRTase"/>
    <property type="match status" value="1"/>
</dbReference>
<accession>A0A1Z1MIM0</accession>
<keyword evidence="2" id="KW-0934">Plastid</keyword>
<proteinExistence type="predicted"/>
<dbReference type="EMBL" id="MF101438">
    <property type="protein sequence ID" value="ARW65692.1"/>
    <property type="molecule type" value="Genomic_DNA"/>
</dbReference>
<keyword evidence="2" id="KW-0808">Transferase</keyword>
<keyword evidence="2" id="KW-0328">Glycosyltransferase</keyword>
<evidence type="ECO:0000313" key="2">
    <source>
        <dbReference type="EMBL" id="ARW65692.1"/>
    </source>
</evidence>
<reference evidence="2" key="1">
    <citation type="journal article" date="2017" name="J. Phycol.">
        <title>Analysis of chloroplast genomes and a supermatrix inform reclassification of the Rhodomelaceae (Rhodophyta).</title>
        <authorList>
            <person name="Diaz-Tapia P."/>
            <person name="Maggs C.A."/>
            <person name="West J.A."/>
            <person name="Verbruggen H."/>
        </authorList>
    </citation>
    <scope>NUCLEOTIDE SEQUENCE</scope>
    <source>
        <strain evidence="2">PD899</strain>
    </source>
</reference>
<keyword evidence="2" id="KW-0150">Chloroplast</keyword>